<dbReference type="EMBL" id="FQYW01000003">
    <property type="protein sequence ID" value="SHI28772.1"/>
    <property type="molecule type" value="Genomic_DNA"/>
</dbReference>
<dbReference type="OrthoDB" id="1834514at2"/>
<reference evidence="1 2" key="1">
    <citation type="submission" date="2016-11" db="EMBL/GenBank/DDBJ databases">
        <authorList>
            <person name="Jaros S."/>
            <person name="Januszkiewicz K."/>
            <person name="Wedrychowicz H."/>
        </authorList>
    </citation>
    <scope>NUCLEOTIDE SEQUENCE [LARGE SCALE GENOMIC DNA]</scope>
    <source>
        <strain evidence="1 2">DSM 3074</strain>
    </source>
</reference>
<accession>A0A1M5ZX35</accession>
<dbReference type="AlphaFoldDB" id="A0A1M5ZX35"/>
<dbReference type="RefSeq" id="WP_080325135.1">
    <property type="nucleotide sequence ID" value="NZ_FQYW01000003.1"/>
</dbReference>
<proteinExistence type="predicted"/>
<protein>
    <submittedName>
        <fullName evidence="1">Uncharacterized protein</fullName>
    </submittedName>
</protein>
<evidence type="ECO:0000313" key="2">
    <source>
        <dbReference type="Proteomes" id="UP000191240"/>
    </source>
</evidence>
<organism evidence="1 2">
    <name type="scientific">Anaerovibrio lipolyticus DSM 3074</name>
    <dbReference type="NCBI Taxonomy" id="1120997"/>
    <lineage>
        <taxon>Bacteria</taxon>
        <taxon>Bacillati</taxon>
        <taxon>Bacillota</taxon>
        <taxon>Negativicutes</taxon>
        <taxon>Selenomonadales</taxon>
        <taxon>Selenomonadaceae</taxon>
        <taxon>Anaerovibrio</taxon>
    </lineage>
</organism>
<evidence type="ECO:0000313" key="1">
    <source>
        <dbReference type="EMBL" id="SHI28772.1"/>
    </source>
</evidence>
<sequence length="368" mass="42374">MKKFIIKFFLITCMTFVPIISCNYFVDPANRFHDAMVTKVAEYLNAGYIVKVPANLDEGLLKEKQIAAMSHAPETVIIGSSHVMYIPFDYRDTYNAGMSGAYLGDYYSIVGLLKYYDKMPKRVVIGVDPWAFLRAASNGRQTSITQYAVYLIDGFSEKEHLYDKNVKDIRGYSKIKELYSLEYFRDSLKRLEKTGLKKGNETVSVASDEVVGEKQKIAPGGRYVPAIKEFHTSRDIENEVATQVKSGTIYQVGKGFKDIPPEQWNEFEQLIKYLLDNGVKVHLYLPVWHPKVYEFFVSHENFSGVENVENAVRKLGEKYNIPVHGSYNPIKNNYTTNDFMDWLHLKPDKMFEDYKYVNNNIICTDCDM</sequence>
<name>A0A1M5ZX35_9FIRM</name>
<gene>
    <name evidence="1" type="ORF">SAMN02745671_00008</name>
</gene>
<dbReference type="Proteomes" id="UP000191240">
    <property type="component" value="Unassembled WGS sequence"/>
</dbReference>